<gene>
    <name evidence="2" type="ORF">NPIL_311321</name>
</gene>
<reference evidence="2" key="1">
    <citation type="submission" date="2020-08" db="EMBL/GenBank/DDBJ databases">
        <title>Multicomponent nature underlies the extraordinary mechanical properties of spider dragline silk.</title>
        <authorList>
            <person name="Kono N."/>
            <person name="Nakamura H."/>
            <person name="Mori M."/>
            <person name="Yoshida Y."/>
            <person name="Ohtoshi R."/>
            <person name="Malay A.D."/>
            <person name="Moran D.A.P."/>
            <person name="Tomita M."/>
            <person name="Numata K."/>
            <person name="Arakawa K."/>
        </authorList>
    </citation>
    <scope>NUCLEOTIDE SEQUENCE</scope>
</reference>
<organism evidence="2 3">
    <name type="scientific">Nephila pilipes</name>
    <name type="common">Giant wood spider</name>
    <name type="synonym">Nephila maculata</name>
    <dbReference type="NCBI Taxonomy" id="299642"/>
    <lineage>
        <taxon>Eukaryota</taxon>
        <taxon>Metazoa</taxon>
        <taxon>Ecdysozoa</taxon>
        <taxon>Arthropoda</taxon>
        <taxon>Chelicerata</taxon>
        <taxon>Arachnida</taxon>
        <taxon>Araneae</taxon>
        <taxon>Araneomorphae</taxon>
        <taxon>Entelegynae</taxon>
        <taxon>Araneoidea</taxon>
        <taxon>Nephilidae</taxon>
        <taxon>Nephila</taxon>
    </lineage>
</organism>
<evidence type="ECO:0000313" key="2">
    <source>
        <dbReference type="EMBL" id="GFT29935.1"/>
    </source>
</evidence>
<protein>
    <submittedName>
        <fullName evidence="2">Uncharacterized protein</fullName>
    </submittedName>
</protein>
<accession>A0A8X6NS41</accession>
<keyword evidence="3" id="KW-1185">Reference proteome</keyword>
<dbReference type="AlphaFoldDB" id="A0A8X6NS41"/>
<name>A0A8X6NS41_NEPPI</name>
<feature type="region of interest" description="Disordered" evidence="1">
    <location>
        <begin position="1"/>
        <end position="22"/>
    </location>
</feature>
<comment type="caution">
    <text evidence="2">The sequence shown here is derived from an EMBL/GenBank/DDBJ whole genome shotgun (WGS) entry which is preliminary data.</text>
</comment>
<evidence type="ECO:0000256" key="1">
    <source>
        <dbReference type="SAM" id="MobiDB-lite"/>
    </source>
</evidence>
<dbReference type="Proteomes" id="UP000887013">
    <property type="component" value="Unassembled WGS sequence"/>
</dbReference>
<proteinExistence type="predicted"/>
<evidence type="ECO:0000313" key="3">
    <source>
        <dbReference type="Proteomes" id="UP000887013"/>
    </source>
</evidence>
<sequence length="95" mass="10645">MVDSKKGTESDYPYKGRLPDPADEPKYVAWLQGSIRPLEEHICPFGTRSRKLLRSCKIFCIDIRCPSIPISYDSHGTATKVSNNVGKVSHNPSRP</sequence>
<dbReference type="EMBL" id="BMAW01061153">
    <property type="protein sequence ID" value="GFT29935.1"/>
    <property type="molecule type" value="Genomic_DNA"/>
</dbReference>